<evidence type="ECO:0000256" key="5">
    <source>
        <dbReference type="ARBA" id="ARBA00022839"/>
    </source>
</evidence>
<keyword evidence="4" id="KW-0378">Hydrolase</keyword>
<feature type="transmembrane region" description="Helical" evidence="7">
    <location>
        <begin position="1459"/>
        <end position="1484"/>
    </location>
</feature>
<name>A0A182VNM5_ANOME</name>
<dbReference type="Gene3D" id="3.40.50.12390">
    <property type="match status" value="1"/>
</dbReference>
<evidence type="ECO:0000259" key="10">
    <source>
        <dbReference type="Pfam" id="PF18129"/>
    </source>
</evidence>
<dbReference type="CDD" id="cd18673">
    <property type="entry name" value="PIN_XRN1-2-like"/>
    <property type="match status" value="1"/>
</dbReference>
<dbReference type="PANTHER" id="PTHR12341">
    <property type="entry name" value="5'-&gt;3' EXORIBONUCLEASE"/>
    <property type="match status" value="1"/>
</dbReference>
<dbReference type="FunFam" id="1.25.40.1050:FF:000002">
    <property type="entry name" value="5'-3' exoribonuclease"/>
    <property type="match status" value="1"/>
</dbReference>
<keyword evidence="3" id="KW-0540">Nuclease</keyword>
<evidence type="ECO:0000259" key="11">
    <source>
        <dbReference type="Pfam" id="PF18332"/>
    </source>
</evidence>
<dbReference type="InterPro" id="IPR047008">
    <property type="entry name" value="XRN1_SH3_sf"/>
</dbReference>
<dbReference type="STRING" id="30066.A0A182VNM5"/>
<dbReference type="Gene3D" id="2.30.30.750">
    <property type="match status" value="1"/>
</dbReference>
<evidence type="ECO:0000256" key="3">
    <source>
        <dbReference type="ARBA" id="ARBA00022722"/>
    </source>
</evidence>
<dbReference type="Pfam" id="PF03159">
    <property type="entry name" value="XRN_N"/>
    <property type="match status" value="1"/>
</dbReference>
<feature type="domain" description="Exoribonuclease Xrn1 D2/D3" evidence="12">
    <location>
        <begin position="727"/>
        <end position="949"/>
    </location>
</feature>
<evidence type="ECO:0000313" key="14">
    <source>
        <dbReference type="Proteomes" id="UP000075903"/>
    </source>
</evidence>
<feature type="region of interest" description="Disordered" evidence="6">
    <location>
        <begin position="1090"/>
        <end position="1111"/>
    </location>
</feature>
<evidence type="ECO:0000256" key="1">
    <source>
        <dbReference type="ARBA" id="ARBA00006994"/>
    </source>
</evidence>
<feature type="compositionally biased region" description="Polar residues" evidence="6">
    <location>
        <begin position="1101"/>
        <end position="1111"/>
    </location>
</feature>
<evidence type="ECO:0000256" key="7">
    <source>
        <dbReference type="SAM" id="Phobius"/>
    </source>
</evidence>
<proteinExistence type="inferred from homology"/>
<feature type="domain" description="5'-3' exoribonuclease 1 D1" evidence="11">
    <location>
        <begin position="653"/>
        <end position="710"/>
    </location>
</feature>
<evidence type="ECO:0000259" key="9">
    <source>
        <dbReference type="Pfam" id="PF17846"/>
    </source>
</evidence>
<dbReference type="EnsemblMetazoa" id="AMEM018048-RA">
    <property type="protein sequence ID" value="AMEM018048-PA"/>
    <property type="gene ID" value="AMEM018048"/>
</dbReference>
<feature type="domain" description="Xrn1 N-terminal" evidence="8">
    <location>
        <begin position="1"/>
        <end position="227"/>
    </location>
</feature>
<dbReference type="Pfam" id="PF18129">
    <property type="entry name" value="SH3_12"/>
    <property type="match status" value="1"/>
</dbReference>
<dbReference type="Pfam" id="PF17846">
    <property type="entry name" value="XRN_M"/>
    <property type="match status" value="1"/>
</dbReference>
<dbReference type="Proteomes" id="UP000075903">
    <property type="component" value="Unassembled WGS sequence"/>
</dbReference>
<protein>
    <submittedName>
        <fullName evidence="13">Uncharacterized protein</fullName>
    </submittedName>
</protein>
<dbReference type="GO" id="GO:0006397">
    <property type="term" value="P:mRNA processing"/>
    <property type="evidence" value="ECO:0007669"/>
    <property type="project" value="UniProtKB-KW"/>
</dbReference>
<accession>A0A182VNM5</accession>
<reference evidence="13" key="1">
    <citation type="submission" date="2020-05" db="UniProtKB">
        <authorList>
            <consortium name="EnsemblMetazoa"/>
        </authorList>
    </citation>
    <scope>IDENTIFICATION</scope>
    <source>
        <strain evidence="13">MAF</strain>
    </source>
</reference>
<dbReference type="InterPro" id="IPR004859">
    <property type="entry name" value="Xrn1_N"/>
</dbReference>
<keyword evidence="7" id="KW-0812">Transmembrane</keyword>
<feature type="domain" description="Xrn1 helical" evidence="9">
    <location>
        <begin position="272"/>
        <end position="592"/>
    </location>
</feature>
<dbReference type="Gene3D" id="1.25.40.1050">
    <property type="match status" value="1"/>
</dbReference>
<dbReference type="InterPro" id="IPR040992">
    <property type="entry name" value="XRN1_D1"/>
</dbReference>
<evidence type="ECO:0000256" key="4">
    <source>
        <dbReference type="ARBA" id="ARBA00022801"/>
    </source>
</evidence>
<sequence length="1499" mass="171552">MGVPKFFRYMSERYPCLSELLRENQVPEFDNLYLDMNGIIHNCSHPNDADVHFRISEEMIFEGIFHYVEYLFKLIRPQQVFFIAVDGVAPRAKMNQQRGRRFRSAAEAQELLEKAKAKGEEISSESPFDSNCITPGTSFMVRLQNALQHFIQVKIATDRLWKACTVILSGHETPGEGEHKIMEYIRHAKAQPGFNPNTRHCLYGLDADLIMLGLCTHERYFSLLREEVKFGKNDKKTSNLKEIRFYLLHLTLLSEYIELEFASVRDRLRFPFDIHKLIDDWILLVYLVGNDFIPHMPHLHINENALPILYEAYMDVLPNMDGYINEAGILNLPRLQMLMRRLANFDRDMFLDRYTDLKYLEGKCGKNNLDAFDVDANEIIGASEMDKDLMALIMSSEMLDSEGEDNAAPVTLGDIENDPELFEQEFKNYKRNYYMSKMGYADFTEEVRAEQAECYIRALQWTLHYYYRGVVSWSWYYPHHYAPFISDVDNFAHLKLDYELARPFLPFQQLLSVLPAASKQHLPSAYHQLMTDPDSSVYDFYPVNFATDLNGKQQAWEAVVLIPFIDEKRLLKAMGPCDAFLTDEEKQRNVHGPMLKYQYDTKQHAPLEAKYGFDRVDELHVKCSEIWRDDLRVAENRLVLGPSQGAVLHGYAKGFPTFAHLPYHGELKELRVKIFNFASKNESMVVVLDTPDGQPSDTAELAKELLGKTIIQDLQDIMAKQKPYIEMEEMFPRESVVFLRATEFYGSMGNVVDVSGSTKRVQARFLVYEEPDLGQVYNVHRQSLQGYRNANDTAAMLGISVGLLLQLTGSILVAPGGHRALNVDEKSLNIGLRLRMISKDEEAVGYCRKVNKTWLFSDKTVKLMQQYMERAPGLFEKLDCSRKTNVHFETDLFGEGNEGKLQELYDWLKVQEHVNSERRSCGIILLEEKAIEALAETIDKYQTLHQPKVQTMFVDPKELYRPGMKNAKMIDPSAHFELLDRIIVVQEKEDVPVGARGTIIGIHRVSDPNPVRREAIGQEDTNFEVLFDKPFYKGVDIYNISSTEKRVLRLSQSVIMNISHGKASAGYRYKEVEQKQAEVKQGFATFLSQKSDTKQQKNKHNSNTSTAKKQSTVVTAVKDQDGQIEDTSVVKLTATLNPGCREFCENNTAITLVHIAATSDTDTIHYVWDFTGKPTILVALTSKQAEFHIDWPRLMESNPGSVRFTEAPQYTFMAIINRIFQYNDADDRAMLDEGTNAFVYDPHNFTWNRSLLWSNEEDVMMAINAGDDFLFKLNAYSTKDHGMDFPHLLHTSNSTQIDIVFNNITNRFANPRFAIELLFVVSEQAVVGSEFEVTKRKTLDDEHTPGIFEIVDVLSPGAFTFSAGGYIEYRPVSYTHPERDVATSTETRQSQPITVRSPSAVLQTTLAYALYGTKLDRYLVQGMNVSFGVSEDGFYRKTNYTTMTFQVGYGMPPVEELSAFVLIVAGIGIGVPLVVLIASSIYVCTKKLRNRDRFQQQRL</sequence>
<dbReference type="GO" id="GO:0005634">
    <property type="term" value="C:nucleus"/>
    <property type="evidence" value="ECO:0007669"/>
    <property type="project" value="TreeGrafter"/>
</dbReference>
<dbReference type="Pfam" id="PF18334">
    <property type="entry name" value="XRN1_D2_D3"/>
    <property type="match status" value="1"/>
</dbReference>
<dbReference type="GO" id="GO:0004534">
    <property type="term" value="F:5'-3' RNA exonuclease activity"/>
    <property type="evidence" value="ECO:0007669"/>
    <property type="project" value="TreeGrafter"/>
</dbReference>
<dbReference type="InterPro" id="IPR041412">
    <property type="entry name" value="Xrn1_helical"/>
</dbReference>
<dbReference type="VEuPathDB" id="VectorBase:AMEM018048"/>
<dbReference type="InterPro" id="IPR027073">
    <property type="entry name" value="5_3_exoribonuclease"/>
</dbReference>
<organism evidence="13 14">
    <name type="scientific">Anopheles merus</name>
    <name type="common">Mosquito</name>
    <dbReference type="NCBI Taxonomy" id="30066"/>
    <lineage>
        <taxon>Eukaryota</taxon>
        <taxon>Metazoa</taxon>
        <taxon>Ecdysozoa</taxon>
        <taxon>Arthropoda</taxon>
        <taxon>Hexapoda</taxon>
        <taxon>Insecta</taxon>
        <taxon>Pterygota</taxon>
        <taxon>Neoptera</taxon>
        <taxon>Endopterygota</taxon>
        <taxon>Diptera</taxon>
        <taxon>Nematocera</taxon>
        <taxon>Culicoidea</taxon>
        <taxon>Culicidae</taxon>
        <taxon>Anophelinae</taxon>
        <taxon>Anopheles</taxon>
    </lineage>
</organism>
<dbReference type="PANTHER" id="PTHR12341:SF7">
    <property type="entry name" value="5'-3' EXORIBONUCLEASE 1"/>
    <property type="match status" value="1"/>
</dbReference>
<dbReference type="InterPro" id="IPR041385">
    <property type="entry name" value="SH3_12"/>
</dbReference>
<dbReference type="VEuPathDB" id="VectorBase:AMEM21_007804"/>
<evidence type="ECO:0000256" key="6">
    <source>
        <dbReference type="SAM" id="MobiDB-lite"/>
    </source>
</evidence>
<dbReference type="GO" id="GO:0000956">
    <property type="term" value="P:nuclear-transcribed mRNA catabolic process"/>
    <property type="evidence" value="ECO:0007669"/>
    <property type="project" value="TreeGrafter"/>
</dbReference>
<keyword evidence="7" id="KW-1133">Transmembrane helix</keyword>
<evidence type="ECO:0000313" key="13">
    <source>
        <dbReference type="EnsemblMetazoa" id="AMEM018048-PA"/>
    </source>
</evidence>
<evidence type="ECO:0000259" key="12">
    <source>
        <dbReference type="Pfam" id="PF18334"/>
    </source>
</evidence>
<dbReference type="Pfam" id="PF15065">
    <property type="entry name" value="NCU-G1"/>
    <property type="match status" value="1"/>
</dbReference>
<dbReference type="VEuPathDB" id="VectorBase:AMEM21_008961"/>
<dbReference type="FunFam" id="3.40.50.12390:FF:000002">
    <property type="entry name" value="5'-3' exoribonuclease 1"/>
    <property type="match status" value="1"/>
</dbReference>
<dbReference type="Gene3D" id="2.170.260.40">
    <property type="match status" value="1"/>
</dbReference>
<evidence type="ECO:0000259" key="8">
    <source>
        <dbReference type="Pfam" id="PF03159"/>
    </source>
</evidence>
<dbReference type="InterPro" id="IPR029382">
    <property type="entry name" value="NCU-G1"/>
</dbReference>
<dbReference type="Pfam" id="PF18332">
    <property type="entry name" value="XRN1_D1"/>
    <property type="match status" value="1"/>
</dbReference>
<dbReference type="GO" id="GO:0016075">
    <property type="term" value="P:rRNA catabolic process"/>
    <property type="evidence" value="ECO:0007669"/>
    <property type="project" value="TreeGrafter"/>
</dbReference>
<dbReference type="GO" id="GO:0003723">
    <property type="term" value="F:RNA binding"/>
    <property type="evidence" value="ECO:0007669"/>
    <property type="project" value="TreeGrafter"/>
</dbReference>
<comment type="similarity">
    <text evidence="1">Belongs to the 5'-3' exonuclease family. XRN2/RAT1 subfamily.</text>
</comment>
<dbReference type="InterPro" id="IPR047007">
    <property type="entry name" value="XRN1_D1_sf"/>
</dbReference>
<keyword evidence="2" id="KW-0507">mRNA processing</keyword>
<keyword evidence="7" id="KW-0472">Membrane</keyword>
<keyword evidence="5" id="KW-0269">Exonuclease</keyword>
<feature type="domain" description="5'-3' exoribonuclease 1 SH3-like" evidence="10">
    <location>
        <begin position="975"/>
        <end position="1057"/>
    </location>
</feature>
<keyword evidence="14" id="KW-1185">Reference proteome</keyword>
<dbReference type="InterPro" id="IPR041106">
    <property type="entry name" value="XRN1_D2_D3"/>
</dbReference>
<evidence type="ECO:0000256" key="2">
    <source>
        <dbReference type="ARBA" id="ARBA00022664"/>
    </source>
</evidence>